<gene>
    <name evidence="1" type="ORF">SNE25_22605</name>
</gene>
<name>A0ABZ0TH30_9SPHI</name>
<reference evidence="1 2" key="1">
    <citation type="submission" date="2023-11" db="EMBL/GenBank/DDBJ databases">
        <title>Analysis of the Genomes of Mucilaginibacter gossypii cycad 4 and M. sabulilitoris SNA2: microbes with the potential for plant growth promotion.</title>
        <authorList>
            <person name="Hirsch A.M."/>
            <person name="Humm E."/>
            <person name="Rubbi M."/>
            <person name="Del Vecchio G."/>
            <person name="Ha S.M."/>
            <person name="Pellegrini M."/>
            <person name="Gunsalus R.P."/>
        </authorList>
    </citation>
    <scope>NUCLEOTIDE SEQUENCE [LARGE SCALE GENOMIC DNA]</scope>
    <source>
        <strain evidence="1 2">SNA2</strain>
    </source>
</reference>
<proteinExistence type="predicted"/>
<dbReference type="RefSeq" id="WP_321561282.1">
    <property type="nucleotide sequence ID" value="NZ_CP139558.1"/>
</dbReference>
<evidence type="ECO:0008006" key="3">
    <source>
        <dbReference type="Google" id="ProtNLM"/>
    </source>
</evidence>
<accession>A0ABZ0TH30</accession>
<evidence type="ECO:0000313" key="2">
    <source>
        <dbReference type="Proteomes" id="UP001324380"/>
    </source>
</evidence>
<keyword evidence="2" id="KW-1185">Reference proteome</keyword>
<sequence length="91" mass="10732">MDEITKIAYNCRKATLLIERKQILGLSAREKLELKIHLAGCNVCKIFERQSILINRMVHGLFHSSQANELKLDEKYKKQLQERIEKELNKH</sequence>
<dbReference type="EMBL" id="CP139558">
    <property type="protein sequence ID" value="WPU92116.1"/>
    <property type="molecule type" value="Genomic_DNA"/>
</dbReference>
<protein>
    <recommendedName>
        <fullName evidence="3">Zinc-finger domain-containing protein</fullName>
    </recommendedName>
</protein>
<organism evidence="1 2">
    <name type="scientific">Mucilaginibacter sabulilitoris</name>
    <dbReference type="NCBI Taxonomy" id="1173583"/>
    <lineage>
        <taxon>Bacteria</taxon>
        <taxon>Pseudomonadati</taxon>
        <taxon>Bacteroidota</taxon>
        <taxon>Sphingobacteriia</taxon>
        <taxon>Sphingobacteriales</taxon>
        <taxon>Sphingobacteriaceae</taxon>
        <taxon>Mucilaginibacter</taxon>
    </lineage>
</organism>
<evidence type="ECO:0000313" key="1">
    <source>
        <dbReference type="EMBL" id="WPU92116.1"/>
    </source>
</evidence>
<dbReference type="Proteomes" id="UP001324380">
    <property type="component" value="Chromosome"/>
</dbReference>